<sequence length="112" mass="12851">MELLLQRADIQEDEEDNLSRFVAGLNRNIADPLILHDYSNLERALHKAITIRNRLFQRNKAHSYYPYDKGTPYNSSIPNSPQPLSTPSRTTSIEEPIKTQEIRSKGKTSRVA</sequence>
<dbReference type="AlphaFoldDB" id="A0A9W7M371"/>
<accession>A0A9W7M371</accession>
<evidence type="ECO:0000256" key="1">
    <source>
        <dbReference type="SAM" id="MobiDB-lite"/>
    </source>
</evidence>
<comment type="caution">
    <text evidence="2">The sequence shown here is derived from an EMBL/GenBank/DDBJ whole genome shotgun (WGS) entry which is preliminary data.</text>
</comment>
<reference evidence="2" key="1">
    <citation type="submission" date="2023-05" db="EMBL/GenBank/DDBJ databases">
        <title>Genome and transcriptome analyses reveal genes involved in the formation of fine ridges on petal epidermal cells in Hibiscus trionum.</title>
        <authorList>
            <person name="Koshimizu S."/>
            <person name="Masuda S."/>
            <person name="Ishii T."/>
            <person name="Shirasu K."/>
            <person name="Hoshino A."/>
            <person name="Arita M."/>
        </authorList>
    </citation>
    <scope>NUCLEOTIDE SEQUENCE</scope>
    <source>
        <strain evidence="2">Hamamatsu line</strain>
    </source>
</reference>
<name>A0A9W7M371_HIBTR</name>
<organism evidence="2 3">
    <name type="scientific">Hibiscus trionum</name>
    <name type="common">Flower of an hour</name>
    <dbReference type="NCBI Taxonomy" id="183268"/>
    <lineage>
        <taxon>Eukaryota</taxon>
        <taxon>Viridiplantae</taxon>
        <taxon>Streptophyta</taxon>
        <taxon>Embryophyta</taxon>
        <taxon>Tracheophyta</taxon>
        <taxon>Spermatophyta</taxon>
        <taxon>Magnoliopsida</taxon>
        <taxon>eudicotyledons</taxon>
        <taxon>Gunneridae</taxon>
        <taxon>Pentapetalae</taxon>
        <taxon>rosids</taxon>
        <taxon>malvids</taxon>
        <taxon>Malvales</taxon>
        <taxon>Malvaceae</taxon>
        <taxon>Malvoideae</taxon>
        <taxon>Hibiscus</taxon>
    </lineage>
</organism>
<protein>
    <submittedName>
        <fullName evidence="2">Uncharacterized protein</fullName>
    </submittedName>
</protein>
<dbReference type="Proteomes" id="UP001165190">
    <property type="component" value="Unassembled WGS sequence"/>
</dbReference>
<feature type="region of interest" description="Disordered" evidence="1">
    <location>
        <begin position="63"/>
        <end position="112"/>
    </location>
</feature>
<dbReference type="OrthoDB" id="1106704at2759"/>
<evidence type="ECO:0000313" key="3">
    <source>
        <dbReference type="Proteomes" id="UP001165190"/>
    </source>
</evidence>
<feature type="compositionally biased region" description="Polar residues" evidence="1">
    <location>
        <begin position="72"/>
        <end position="93"/>
    </location>
</feature>
<proteinExistence type="predicted"/>
<keyword evidence="3" id="KW-1185">Reference proteome</keyword>
<evidence type="ECO:0000313" key="2">
    <source>
        <dbReference type="EMBL" id="GMI85926.1"/>
    </source>
</evidence>
<gene>
    <name evidence="2" type="ORF">HRI_002261900</name>
</gene>
<feature type="compositionally biased region" description="Basic and acidic residues" evidence="1">
    <location>
        <begin position="95"/>
        <end position="104"/>
    </location>
</feature>
<dbReference type="EMBL" id="BSYR01000020">
    <property type="protein sequence ID" value="GMI85926.1"/>
    <property type="molecule type" value="Genomic_DNA"/>
</dbReference>